<proteinExistence type="predicted"/>
<feature type="region of interest" description="Disordered" evidence="1">
    <location>
        <begin position="61"/>
        <end position="94"/>
    </location>
</feature>
<organism evidence="2">
    <name type="scientific">Lygus hesperus</name>
    <name type="common">Western plant bug</name>
    <dbReference type="NCBI Taxonomy" id="30085"/>
    <lineage>
        <taxon>Eukaryota</taxon>
        <taxon>Metazoa</taxon>
        <taxon>Ecdysozoa</taxon>
        <taxon>Arthropoda</taxon>
        <taxon>Hexapoda</taxon>
        <taxon>Insecta</taxon>
        <taxon>Pterygota</taxon>
        <taxon>Neoptera</taxon>
        <taxon>Paraneoptera</taxon>
        <taxon>Hemiptera</taxon>
        <taxon>Heteroptera</taxon>
        <taxon>Panheteroptera</taxon>
        <taxon>Cimicomorpha</taxon>
        <taxon>Miridae</taxon>
        <taxon>Mirini</taxon>
        <taxon>Lygus</taxon>
    </lineage>
</organism>
<name>A0A146M078_LYGHE</name>
<accession>A0A146M078</accession>
<dbReference type="EMBL" id="GDHC01005388">
    <property type="protein sequence ID" value="JAQ13241.1"/>
    <property type="molecule type" value="Transcribed_RNA"/>
</dbReference>
<protein>
    <submittedName>
        <fullName evidence="2">Uncharacterized protein</fullName>
    </submittedName>
</protein>
<gene>
    <name evidence="2" type="ORF">g.23399</name>
</gene>
<dbReference type="AlphaFoldDB" id="A0A146M078"/>
<feature type="non-terminal residue" evidence="2">
    <location>
        <position position="1"/>
    </location>
</feature>
<sequence length="119" mass="12947">SIKPQQMISLSFTGQLYAASRDHHNLHATNLPSASSNGSRELDEVGTLEFWISASRVRLRQSGGVPRGRGTTSVIGLGPTEGRPLHGSVGPSMESTGMRGTYTHSFQDWRNTYTLSIFV</sequence>
<evidence type="ECO:0000256" key="1">
    <source>
        <dbReference type="SAM" id="MobiDB-lite"/>
    </source>
</evidence>
<reference evidence="2" key="1">
    <citation type="journal article" date="2016" name="Gigascience">
        <title>De novo construction of an expanded transcriptome assembly for the western tarnished plant bug, Lygus hesperus.</title>
        <authorList>
            <person name="Tassone E.E."/>
            <person name="Geib S.M."/>
            <person name="Hall B."/>
            <person name="Fabrick J.A."/>
            <person name="Brent C.S."/>
            <person name="Hull J.J."/>
        </authorList>
    </citation>
    <scope>NUCLEOTIDE SEQUENCE</scope>
</reference>
<evidence type="ECO:0000313" key="2">
    <source>
        <dbReference type="EMBL" id="JAQ13241.1"/>
    </source>
</evidence>